<dbReference type="GO" id="GO:0016020">
    <property type="term" value="C:membrane"/>
    <property type="evidence" value="ECO:0007669"/>
    <property type="project" value="UniProtKB-SubCell"/>
</dbReference>
<evidence type="ECO:0000256" key="5">
    <source>
        <dbReference type="SAM" id="Phobius"/>
    </source>
</evidence>
<dbReference type="Proteomes" id="UP000238801">
    <property type="component" value="Unassembled WGS sequence"/>
</dbReference>
<evidence type="ECO:0000313" key="6">
    <source>
        <dbReference type="EMBL" id="PRY93782.1"/>
    </source>
</evidence>
<sequence length="384" mass="37538">MGLRRDLRAARAPVLAFAGMGVAWGAFAALVPVLKARIEAPDALFGLLLTFSAAGLALALWTAPLMDRRAGPQGMRAGMALLAAACLGPGLAGGPAAFGLAMLAMALASGLLDVVMNTRLSEAEARTGRPLMNLGHAAFSFAYAGAALATGLAREGGWAPWAVFAAAALAVLTLSTGGRAAPERPEEGTGGRAHGLPLWLMATCGALVLLAFAIEGGVEQWSALHVERTLGGGAAEGALGPAVLGLTMGAGRLGGQLAARRVPGLRLAVPAGVAAAAGAFVAAAAPTPGIAYLGFGLLGLGVSVIGPLGIAEAGARARPGGRGAAVGRVAVIGFGGFFLGPPLLGAVSEAFGLPWAIATLGLAALGAAALALGLGRVAKPGRAA</sequence>
<dbReference type="InterPro" id="IPR036259">
    <property type="entry name" value="MFS_trans_sf"/>
</dbReference>
<comment type="caution">
    <text evidence="6">The sequence shown here is derived from an EMBL/GenBank/DDBJ whole genome shotgun (WGS) entry which is preliminary data.</text>
</comment>
<organism evidence="6 7">
    <name type="scientific">Hasllibacter halocynthiae</name>
    <dbReference type="NCBI Taxonomy" id="595589"/>
    <lineage>
        <taxon>Bacteria</taxon>
        <taxon>Pseudomonadati</taxon>
        <taxon>Pseudomonadota</taxon>
        <taxon>Alphaproteobacteria</taxon>
        <taxon>Rhodobacterales</taxon>
        <taxon>Roseobacteraceae</taxon>
        <taxon>Hasllibacter</taxon>
    </lineage>
</organism>
<dbReference type="RefSeq" id="WP_106161374.1">
    <property type="nucleotide sequence ID" value="NZ_PVTT01000002.1"/>
</dbReference>
<gene>
    <name evidence="6" type="ORF">BCF33_2666</name>
</gene>
<dbReference type="Gene3D" id="1.20.1250.20">
    <property type="entry name" value="MFS general substrate transporter like domains"/>
    <property type="match status" value="1"/>
</dbReference>
<feature type="transmembrane region" description="Helical" evidence="5">
    <location>
        <begin position="12"/>
        <end position="31"/>
    </location>
</feature>
<evidence type="ECO:0000256" key="2">
    <source>
        <dbReference type="ARBA" id="ARBA00022692"/>
    </source>
</evidence>
<feature type="transmembrane region" description="Helical" evidence="5">
    <location>
        <begin position="130"/>
        <end position="152"/>
    </location>
</feature>
<protein>
    <submittedName>
        <fullName evidence="6">Cyanate permease</fullName>
    </submittedName>
</protein>
<keyword evidence="2 5" id="KW-0812">Transmembrane</keyword>
<feature type="transmembrane region" description="Helical" evidence="5">
    <location>
        <begin position="234"/>
        <end position="253"/>
    </location>
</feature>
<feature type="transmembrane region" description="Helical" evidence="5">
    <location>
        <begin position="75"/>
        <end position="92"/>
    </location>
</feature>
<feature type="transmembrane region" description="Helical" evidence="5">
    <location>
        <begin position="353"/>
        <end position="374"/>
    </location>
</feature>
<evidence type="ECO:0000256" key="4">
    <source>
        <dbReference type="ARBA" id="ARBA00023136"/>
    </source>
</evidence>
<feature type="transmembrane region" description="Helical" evidence="5">
    <location>
        <begin position="43"/>
        <end position="63"/>
    </location>
</feature>
<dbReference type="EMBL" id="PVTT01000002">
    <property type="protein sequence ID" value="PRY93782.1"/>
    <property type="molecule type" value="Genomic_DNA"/>
</dbReference>
<keyword evidence="4 5" id="KW-0472">Membrane</keyword>
<dbReference type="SUPFAM" id="SSF103473">
    <property type="entry name" value="MFS general substrate transporter"/>
    <property type="match status" value="1"/>
</dbReference>
<evidence type="ECO:0000313" key="7">
    <source>
        <dbReference type="Proteomes" id="UP000238801"/>
    </source>
</evidence>
<keyword evidence="3 5" id="KW-1133">Transmembrane helix</keyword>
<feature type="transmembrane region" description="Helical" evidence="5">
    <location>
        <begin position="290"/>
        <end position="313"/>
    </location>
</feature>
<comment type="subcellular location">
    <subcellularLocation>
        <location evidence="1">Membrane</location>
        <topology evidence="1">Multi-pass membrane protein</topology>
    </subcellularLocation>
</comment>
<evidence type="ECO:0000256" key="3">
    <source>
        <dbReference type="ARBA" id="ARBA00022989"/>
    </source>
</evidence>
<keyword evidence="7" id="KW-1185">Reference proteome</keyword>
<feature type="transmembrane region" description="Helical" evidence="5">
    <location>
        <begin position="265"/>
        <end position="284"/>
    </location>
</feature>
<dbReference type="AlphaFoldDB" id="A0A2T0X4B5"/>
<dbReference type="PANTHER" id="PTHR23514">
    <property type="entry name" value="BYPASS OF STOP CODON PROTEIN 6"/>
    <property type="match status" value="1"/>
</dbReference>
<accession>A0A2T0X4B5</accession>
<feature type="transmembrane region" description="Helical" evidence="5">
    <location>
        <begin position="158"/>
        <end position="175"/>
    </location>
</feature>
<name>A0A2T0X4B5_9RHOB</name>
<feature type="transmembrane region" description="Helical" evidence="5">
    <location>
        <begin position="325"/>
        <end position="347"/>
    </location>
</feature>
<feature type="transmembrane region" description="Helical" evidence="5">
    <location>
        <begin position="196"/>
        <end position="214"/>
    </location>
</feature>
<dbReference type="InterPro" id="IPR051788">
    <property type="entry name" value="MFS_Transporter"/>
</dbReference>
<evidence type="ECO:0000256" key="1">
    <source>
        <dbReference type="ARBA" id="ARBA00004141"/>
    </source>
</evidence>
<proteinExistence type="predicted"/>
<dbReference type="OrthoDB" id="5526080at2"/>
<dbReference type="PANTHER" id="PTHR23514:SF13">
    <property type="entry name" value="INNER MEMBRANE PROTEIN YBJJ"/>
    <property type="match status" value="1"/>
</dbReference>
<reference evidence="6 7" key="1">
    <citation type="submission" date="2018-03" db="EMBL/GenBank/DDBJ databases">
        <title>Genomic Encyclopedia of Archaeal and Bacterial Type Strains, Phase II (KMG-II): from individual species to whole genera.</title>
        <authorList>
            <person name="Goeker M."/>
        </authorList>
    </citation>
    <scope>NUCLEOTIDE SEQUENCE [LARGE SCALE GENOMIC DNA]</scope>
    <source>
        <strain evidence="6 7">DSM 29318</strain>
    </source>
</reference>